<proteinExistence type="inferred from homology"/>
<dbReference type="InterPro" id="IPR010096">
    <property type="entry name" value="NADH-Q_OxRdtase_suN/2"/>
</dbReference>
<dbReference type="Proteomes" id="UP000177982">
    <property type="component" value="Unassembled WGS sequence"/>
</dbReference>
<organism evidence="8 9">
    <name type="scientific">Candidatus Sungbacteria bacterium RIFCSPLOWO2_01_FULL_47_10</name>
    <dbReference type="NCBI Taxonomy" id="1802276"/>
    <lineage>
        <taxon>Bacteria</taxon>
        <taxon>Candidatus Sungiibacteriota</taxon>
    </lineage>
</organism>
<comment type="similarity">
    <text evidence="5">Belongs to the complex I subunit 2 family.</text>
</comment>
<name>A0A1G2L8C8_9BACT</name>
<feature type="transmembrane region" description="Helical" evidence="5">
    <location>
        <begin position="144"/>
        <end position="163"/>
    </location>
</feature>
<dbReference type="GO" id="GO:0042773">
    <property type="term" value="P:ATP synthesis coupled electron transport"/>
    <property type="evidence" value="ECO:0007669"/>
    <property type="project" value="InterPro"/>
</dbReference>
<evidence type="ECO:0000256" key="3">
    <source>
        <dbReference type="ARBA" id="ARBA00022989"/>
    </source>
</evidence>
<dbReference type="Pfam" id="PF00361">
    <property type="entry name" value="Proton_antipo_M"/>
    <property type="match status" value="1"/>
</dbReference>
<dbReference type="InterPro" id="IPR001750">
    <property type="entry name" value="ND/Mrp_TM"/>
</dbReference>
<keyword evidence="5" id="KW-0874">Quinone</keyword>
<feature type="transmembrane region" description="Helical" evidence="5">
    <location>
        <begin position="431"/>
        <end position="449"/>
    </location>
</feature>
<sequence>MISFLILACGVCVIPLFSLFPVRKGFFAFFALFLLTAAFFINFVLPDDLGYVSRIFFFDDLGRFFNSLFLFISIMVGVFAADRVKNRELVFYTMLLAGTSAMMIIASSKNLIGVFIGLELLSLSFYELCALRKDGGGLEATAKLFFMSVFSSIFFIAGAVLVYNESHTFDIKMFLTFSHSPLFITGLAFILGGLSFKMSIFPFNIWLPDVYQGAPSEVTALLSGSSKKAGFAAFIRLLPPFFAKSPGAALGASAFIFFSVLAWLSVLTMSFGNILASIQTNAKRMIAYSIIAHAGFLVMGLAAGNPLGYLGLLFHILIHALMATGVFLIIAFLEQESIVELDDYNGLGKRAPLVSSFLTLFLLSLTGIPPLAGFISKFILWSGAVQAGFMWLAVAAIINSALSTYYYFLILRRIWGFPAVGISPIPALTGNQLFAIGVPAFLIVLLGVYPNPALQYLGHVIELTIRF</sequence>
<evidence type="ECO:0000256" key="6">
    <source>
        <dbReference type="RuleBase" id="RU000320"/>
    </source>
</evidence>
<dbReference type="GO" id="GO:0012505">
    <property type="term" value="C:endomembrane system"/>
    <property type="evidence" value="ECO:0007669"/>
    <property type="project" value="UniProtKB-SubCell"/>
</dbReference>
<keyword evidence="5" id="KW-0813">Transport</keyword>
<evidence type="ECO:0000256" key="4">
    <source>
        <dbReference type="ARBA" id="ARBA00023136"/>
    </source>
</evidence>
<comment type="function">
    <text evidence="5">NDH-1 shuttles electrons from NADH, via FMN and iron-sulfur (Fe-S) centers, to quinones in the respiratory chain. The immediate electron acceptor for the enzyme in this species is believed to be ubiquinone. Couples the redox reaction to proton translocation (for every two electrons transferred, four hydrogen ions are translocated across the cytoplasmic membrane), and thus conserves the redox energy in a proton gradient.</text>
</comment>
<comment type="caution">
    <text evidence="8">The sequence shown here is derived from an EMBL/GenBank/DDBJ whole genome shotgun (WGS) entry which is preliminary data.</text>
</comment>
<keyword evidence="5" id="KW-0520">NAD</keyword>
<comment type="subunit">
    <text evidence="5">NDH-1 is composed of 14 different subunits. Subunits NuoA, H, J, K, L, M, N constitute the membrane sector of the complex.</text>
</comment>
<evidence type="ECO:0000259" key="7">
    <source>
        <dbReference type="Pfam" id="PF00361"/>
    </source>
</evidence>
<dbReference type="EMBL" id="MHQO01000001">
    <property type="protein sequence ID" value="OHA07897.1"/>
    <property type="molecule type" value="Genomic_DNA"/>
</dbReference>
<dbReference type="HAMAP" id="MF_00445">
    <property type="entry name" value="NDH1_NuoN_1"/>
    <property type="match status" value="1"/>
</dbReference>
<dbReference type="PANTHER" id="PTHR22773">
    <property type="entry name" value="NADH DEHYDROGENASE"/>
    <property type="match status" value="1"/>
</dbReference>
<feature type="domain" description="NADH:quinone oxidoreductase/Mrp antiporter transmembrane" evidence="7">
    <location>
        <begin position="108"/>
        <end position="402"/>
    </location>
</feature>
<feature type="transmembrane region" description="Helical" evidence="5">
    <location>
        <begin position="89"/>
        <end position="106"/>
    </location>
</feature>
<dbReference type="GO" id="GO:0005886">
    <property type="term" value="C:plasma membrane"/>
    <property type="evidence" value="ECO:0007669"/>
    <property type="project" value="UniProtKB-SubCell"/>
</dbReference>
<dbReference type="EC" id="7.1.1.-" evidence="5"/>
<evidence type="ECO:0000256" key="1">
    <source>
        <dbReference type="ARBA" id="ARBA00004127"/>
    </source>
</evidence>
<reference evidence="8 9" key="1">
    <citation type="journal article" date="2016" name="Nat. Commun.">
        <title>Thousands of microbial genomes shed light on interconnected biogeochemical processes in an aquifer system.</title>
        <authorList>
            <person name="Anantharaman K."/>
            <person name="Brown C.T."/>
            <person name="Hug L.A."/>
            <person name="Sharon I."/>
            <person name="Castelle C.J."/>
            <person name="Probst A.J."/>
            <person name="Thomas B.C."/>
            <person name="Singh A."/>
            <person name="Wilkins M.J."/>
            <person name="Karaoz U."/>
            <person name="Brodie E.L."/>
            <person name="Williams K.H."/>
            <person name="Hubbard S.S."/>
            <person name="Banfield J.F."/>
        </authorList>
    </citation>
    <scope>NUCLEOTIDE SEQUENCE [LARGE SCALE GENOMIC DNA]</scope>
</reference>
<dbReference type="AlphaFoldDB" id="A0A1G2L8C8"/>
<evidence type="ECO:0000256" key="2">
    <source>
        <dbReference type="ARBA" id="ARBA00022692"/>
    </source>
</evidence>
<evidence type="ECO:0000256" key="5">
    <source>
        <dbReference type="HAMAP-Rule" id="MF_00445"/>
    </source>
</evidence>
<feature type="transmembrane region" description="Helical" evidence="5">
    <location>
        <begin position="64"/>
        <end position="82"/>
    </location>
</feature>
<feature type="transmembrane region" description="Helical" evidence="5">
    <location>
        <begin position="250"/>
        <end position="274"/>
    </location>
</feature>
<evidence type="ECO:0000313" key="9">
    <source>
        <dbReference type="Proteomes" id="UP000177982"/>
    </source>
</evidence>
<keyword evidence="4 5" id="KW-0472">Membrane</keyword>
<comment type="catalytic activity">
    <reaction evidence="5">
        <text>a quinone + NADH + 5 H(+)(in) = a quinol + NAD(+) + 4 H(+)(out)</text>
        <dbReference type="Rhea" id="RHEA:57888"/>
        <dbReference type="ChEBI" id="CHEBI:15378"/>
        <dbReference type="ChEBI" id="CHEBI:24646"/>
        <dbReference type="ChEBI" id="CHEBI:57540"/>
        <dbReference type="ChEBI" id="CHEBI:57945"/>
        <dbReference type="ChEBI" id="CHEBI:132124"/>
    </reaction>
</comment>
<keyword evidence="5" id="KW-1278">Translocase</keyword>
<keyword evidence="2 5" id="KW-0812">Transmembrane</keyword>
<evidence type="ECO:0000313" key="8">
    <source>
        <dbReference type="EMBL" id="OHA07897.1"/>
    </source>
</evidence>
<dbReference type="GO" id="GO:0048038">
    <property type="term" value="F:quinone binding"/>
    <property type="evidence" value="ECO:0007669"/>
    <property type="project" value="UniProtKB-KW"/>
</dbReference>
<dbReference type="GO" id="GO:0008137">
    <property type="term" value="F:NADH dehydrogenase (ubiquinone) activity"/>
    <property type="evidence" value="ECO:0007669"/>
    <property type="project" value="InterPro"/>
</dbReference>
<keyword evidence="5" id="KW-0830">Ubiquinone</keyword>
<accession>A0A1G2L8C8</accession>
<feature type="transmembrane region" description="Helical" evidence="5">
    <location>
        <begin position="183"/>
        <end position="206"/>
    </location>
</feature>
<feature type="transmembrane region" description="Helical" evidence="5">
    <location>
        <begin position="309"/>
        <end position="333"/>
    </location>
</feature>
<keyword evidence="5" id="KW-1003">Cell membrane</keyword>
<feature type="transmembrane region" description="Helical" evidence="5">
    <location>
        <begin position="286"/>
        <end position="303"/>
    </location>
</feature>
<keyword evidence="3 5" id="KW-1133">Transmembrane helix</keyword>
<protein>
    <recommendedName>
        <fullName evidence="5">NADH-quinone oxidoreductase subunit N</fullName>
        <ecNumber evidence="5">7.1.1.-</ecNumber>
    </recommendedName>
    <alternativeName>
        <fullName evidence="5">NADH dehydrogenase I subunit N</fullName>
    </alternativeName>
    <alternativeName>
        <fullName evidence="5">NDH-1 subunit N</fullName>
    </alternativeName>
</protein>
<comment type="subcellular location">
    <subcellularLocation>
        <location evidence="5">Cell membrane</location>
        <topology evidence="5">Multi-pass membrane protein</topology>
    </subcellularLocation>
    <subcellularLocation>
        <location evidence="1">Endomembrane system</location>
        <topology evidence="1">Multi-pass membrane protein</topology>
    </subcellularLocation>
    <subcellularLocation>
        <location evidence="6">Membrane</location>
        <topology evidence="6">Multi-pass membrane protein</topology>
    </subcellularLocation>
</comment>
<feature type="transmembrane region" description="Helical" evidence="5">
    <location>
        <begin position="353"/>
        <end position="372"/>
    </location>
</feature>
<feature type="transmembrane region" description="Helical" evidence="5">
    <location>
        <begin position="112"/>
        <end position="132"/>
    </location>
</feature>
<dbReference type="GO" id="GO:0050136">
    <property type="term" value="F:NADH dehydrogenase (quinone) (non-electrogenic) activity"/>
    <property type="evidence" value="ECO:0007669"/>
    <property type="project" value="UniProtKB-UniRule"/>
</dbReference>
<feature type="transmembrane region" description="Helical" evidence="5">
    <location>
        <begin position="26"/>
        <end position="44"/>
    </location>
</feature>
<gene>
    <name evidence="5" type="primary">nuoN</name>
    <name evidence="8" type="ORF">A2934_03895</name>
</gene>